<dbReference type="GO" id="GO:0006310">
    <property type="term" value="P:DNA recombination"/>
    <property type="evidence" value="ECO:0007669"/>
    <property type="project" value="UniProtKB-KW"/>
</dbReference>
<evidence type="ECO:0000256" key="9">
    <source>
        <dbReference type="ARBA" id="ARBA00022840"/>
    </source>
</evidence>
<keyword evidence="4" id="KW-0540">Nuclease</keyword>
<evidence type="ECO:0000256" key="1">
    <source>
        <dbReference type="ARBA" id="ARBA00002180"/>
    </source>
</evidence>
<keyword evidence="11" id="KW-0229">DNA integration</keyword>
<dbReference type="GO" id="GO:0003676">
    <property type="term" value="F:nucleic acid binding"/>
    <property type="evidence" value="ECO:0007669"/>
    <property type="project" value="InterPro"/>
</dbReference>
<dbReference type="GO" id="GO:0003964">
    <property type="term" value="F:RNA-directed DNA polymerase activity"/>
    <property type="evidence" value="ECO:0007669"/>
    <property type="project" value="UniProtKB-KW"/>
</dbReference>
<keyword evidence="12" id="KW-0695">RNA-directed DNA polymerase</keyword>
<keyword evidence="16" id="KW-0863">Zinc-finger</keyword>
<feature type="domain" description="Integrase catalytic" evidence="18">
    <location>
        <begin position="435"/>
        <end position="609"/>
    </location>
</feature>
<dbReference type="GO" id="GO:0004519">
    <property type="term" value="F:endonuclease activity"/>
    <property type="evidence" value="ECO:0007669"/>
    <property type="project" value="UniProtKB-KW"/>
</dbReference>
<dbReference type="Pfam" id="PF22936">
    <property type="entry name" value="Pol_BBD"/>
    <property type="match status" value="1"/>
</dbReference>
<dbReference type="InterPro" id="IPR036875">
    <property type="entry name" value="Znf_CCHC_sf"/>
</dbReference>
<evidence type="ECO:0000256" key="10">
    <source>
        <dbReference type="ARBA" id="ARBA00022842"/>
    </source>
</evidence>
<keyword evidence="8" id="KW-0378">Hydrolase</keyword>
<dbReference type="PANTHER" id="PTHR42648:SF11">
    <property type="entry name" value="TRANSPOSON TY4-P GAG-POL POLYPROTEIN"/>
    <property type="match status" value="1"/>
</dbReference>
<dbReference type="Gene3D" id="3.30.420.10">
    <property type="entry name" value="Ribonuclease H-like superfamily/Ribonuclease H"/>
    <property type="match status" value="1"/>
</dbReference>
<dbReference type="SUPFAM" id="SSF53098">
    <property type="entry name" value="Ribonuclease H-like"/>
    <property type="match status" value="1"/>
</dbReference>
<evidence type="ECO:0000256" key="14">
    <source>
        <dbReference type="ARBA" id="ARBA00023113"/>
    </source>
</evidence>
<evidence type="ECO:0008006" key="21">
    <source>
        <dbReference type="Google" id="ProtNLM"/>
    </source>
</evidence>
<evidence type="ECO:0000256" key="15">
    <source>
        <dbReference type="ARBA" id="ARBA00023172"/>
    </source>
</evidence>
<keyword evidence="13" id="KW-0548">Nucleotidyltransferase</keyword>
<dbReference type="InterPro" id="IPR001584">
    <property type="entry name" value="Integrase_cat-core"/>
</dbReference>
<evidence type="ECO:0000256" key="5">
    <source>
        <dbReference type="ARBA" id="ARBA00022723"/>
    </source>
</evidence>
<protein>
    <recommendedName>
        <fullName evidence="21">Retrovirus-related Pol polyprotein from transposon TNT 1-94</fullName>
    </recommendedName>
</protein>
<accession>A0AAV1M265</accession>
<dbReference type="EMBL" id="CAVLGL010000115">
    <property type="protein sequence ID" value="CAK1599911.1"/>
    <property type="molecule type" value="Genomic_DNA"/>
</dbReference>
<dbReference type="AlphaFoldDB" id="A0AAV1M265"/>
<evidence type="ECO:0000313" key="20">
    <source>
        <dbReference type="Proteomes" id="UP001314205"/>
    </source>
</evidence>
<keyword evidence="9" id="KW-0067">ATP-binding</keyword>
<evidence type="ECO:0000256" key="6">
    <source>
        <dbReference type="ARBA" id="ARBA00022741"/>
    </source>
</evidence>
<evidence type="ECO:0000259" key="18">
    <source>
        <dbReference type="PROSITE" id="PS50994"/>
    </source>
</evidence>
<feature type="domain" description="CCHC-type" evidence="17">
    <location>
        <begin position="213"/>
        <end position="229"/>
    </location>
</feature>
<dbReference type="InterPro" id="IPR039537">
    <property type="entry name" value="Retrotran_Ty1/copia-like"/>
</dbReference>
<evidence type="ECO:0000256" key="8">
    <source>
        <dbReference type="ARBA" id="ARBA00022801"/>
    </source>
</evidence>
<evidence type="ECO:0000256" key="3">
    <source>
        <dbReference type="ARBA" id="ARBA00022670"/>
    </source>
</evidence>
<keyword evidence="10" id="KW-0460">Magnesium</keyword>
<dbReference type="Pfam" id="PF14223">
    <property type="entry name" value="Retrotran_gag_2"/>
    <property type="match status" value="1"/>
</dbReference>
<keyword evidence="6" id="KW-0547">Nucleotide-binding</keyword>
<keyword evidence="2" id="KW-1188">Viral release from host cell</keyword>
<evidence type="ECO:0000256" key="13">
    <source>
        <dbReference type="ARBA" id="ARBA00022932"/>
    </source>
</evidence>
<dbReference type="GO" id="GO:0008270">
    <property type="term" value="F:zinc ion binding"/>
    <property type="evidence" value="ECO:0007669"/>
    <property type="project" value="UniProtKB-KW"/>
</dbReference>
<evidence type="ECO:0000256" key="16">
    <source>
        <dbReference type="PROSITE-ProRule" id="PRU00047"/>
    </source>
</evidence>
<evidence type="ECO:0000256" key="2">
    <source>
        <dbReference type="ARBA" id="ARBA00022612"/>
    </source>
</evidence>
<dbReference type="GO" id="GO:0015074">
    <property type="term" value="P:DNA integration"/>
    <property type="evidence" value="ECO:0007669"/>
    <property type="project" value="UniProtKB-KW"/>
</dbReference>
<dbReference type="InterPro" id="IPR012337">
    <property type="entry name" value="RNaseH-like_sf"/>
</dbReference>
<organism evidence="19 20">
    <name type="scientific">Parnassius mnemosyne</name>
    <name type="common">clouded apollo</name>
    <dbReference type="NCBI Taxonomy" id="213953"/>
    <lineage>
        <taxon>Eukaryota</taxon>
        <taxon>Metazoa</taxon>
        <taxon>Ecdysozoa</taxon>
        <taxon>Arthropoda</taxon>
        <taxon>Hexapoda</taxon>
        <taxon>Insecta</taxon>
        <taxon>Pterygota</taxon>
        <taxon>Neoptera</taxon>
        <taxon>Endopterygota</taxon>
        <taxon>Lepidoptera</taxon>
        <taxon>Glossata</taxon>
        <taxon>Ditrysia</taxon>
        <taxon>Papilionoidea</taxon>
        <taxon>Papilionidae</taxon>
        <taxon>Parnassiinae</taxon>
        <taxon>Parnassini</taxon>
        <taxon>Parnassius</taxon>
        <taxon>Driopa</taxon>
    </lineage>
</organism>
<dbReference type="GO" id="GO:0008233">
    <property type="term" value="F:peptidase activity"/>
    <property type="evidence" value="ECO:0007669"/>
    <property type="project" value="UniProtKB-KW"/>
</dbReference>
<keyword evidence="16" id="KW-0862">Zinc</keyword>
<evidence type="ECO:0000256" key="12">
    <source>
        <dbReference type="ARBA" id="ARBA00022918"/>
    </source>
</evidence>
<sequence length="713" mass="81343">MSSNNTLALIEKLTGRENYPTWRFAVQTYLEHEELWHCVTAEQKVDVKQDTKAKSKIILLVHPINYVHIQEAKTAKEVWTNLSRAFDDRGLTRRVGLLRDLITTKLETCQNIEDYVNKIMSTAHKLRNIDFDVKDEWLGTLLLAGLPEVYQPMIMALESSGVAISADSVKTKLLQDVRNSDSNALYYVNKSKGNKSQIAKQASDKINKSKGPRCYTCNKYGHVSKYCRNKKQKSEIYSNNSTNYVAVFSATTSKDNGWYIDSRASMHMTMHSDWLYDKNPPPISTIKVANDKKLFVEACGKINLNVVSSNGKMNTIQVQNVLYVPGLATNLLSVSQIIKNGCQVQFDQKGCKIINKNNEEVAAAKMINNMYRLNTHSVPAYISASKDNDCYLWHQRMAHLNFEDLNKLTESAGIKLENKEKVICISCLQGKQSRIPFSPEEYRAQAKLELIHSDVCGPMEVPSLGGARYFVTFIDDFTRKVFIYILNKKSDVFERFKEFKVLVENQLDLTIKTLRTDNGTEYLSNEFQTFLKRSGISHQTTAPYTPQQNGLAERMNRTLLDRARCMLLNAKLQKQYWAEAVSTASYIKNRWPTRVLEFLTPEEKWSGKRPDITNLKIFGCEAMVHVPKEKAKKWDSKTNIMIFIGYSEQTKGYRLLDPKTRKVIISRDVILTAPWRSGLAMSCCAGGRGFESRTEQVFVWPTNDFSMSGCLSL</sequence>
<dbReference type="Gene3D" id="4.10.60.10">
    <property type="entry name" value="Zinc finger, CCHC-type"/>
    <property type="match status" value="1"/>
</dbReference>
<dbReference type="InterPro" id="IPR036397">
    <property type="entry name" value="RNaseH_sf"/>
</dbReference>
<keyword evidence="13" id="KW-0239">DNA-directed DNA polymerase</keyword>
<evidence type="ECO:0000313" key="19">
    <source>
        <dbReference type="EMBL" id="CAK1599911.1"/>
    </source>
</evidence>
<comment type="caution">
    <text evidence="19">The sequence shown here is derived from an EMBL/GenBank/DDBJ whole genome shotgun (WGS) entry which is preliminary data.</text>
</comment>
<dbReference type="Pfam" id="PF00665">
    <property type="entry name" value="rve"/>
    <property type="match status" value="1"/>
</dbReference>
<dbReference type="Pfam" id="PF13976">
    <property type="entry name" value="gag_pre-integrs"/>
    <property type="match status" value="1"/>
</dbReference>
<dbReference type="GO" id="GO:0005524">
    <property type="term" value="F:ATP binding"/>
    <property type="evidence" value="ECO:0007669"/>
    <property type="project" value="UniProtKB-KW"/>
</dbReference>
<dbReference type="Proteomes" id="UP001314205">
    <property type="component" value="Unassembled WGS sequence"/>
</dbReference>
<proteinExistence type="predicted"/>
<keyword evidence="5" id="KW-0479">Metal-binding</keyword>
<name>A0AAV1M265_9NEOP</name>
<comment type="function">
    <text evidence="1">The aspartyl protease (PR) mediates the proteolytic cleavages of the Gag and Gag-Pol polyproteins after assembly of the VLP.</text>
</comment>
<dbReference type="PROSITE" id="PS50158">
    <property type="entry name" value="ZF_CCHC"/>
    <property type="match status" value="1"/>
</dbReference>
<dbReference type="InterPro" id="IPR001878">
    <property type="entry name" value="Znf_CCHC"/>
</dbReference>
<dbReference type="PROSITE" id="PS50994">
    <property type="entry name" value="INTEGRASE"/>
    <property type="match status" value="1"/>
</dbReference>
<reference evidence="19 20" key="1">
    <citation type="submission" date="2023-11" db="EMBL/GenBank/DDBJ databases">
        <authorList>
            <person name="Hedman E."/>
            <person name="Englund M."/>
            <person name="Stromberg M."/>
            <person name="Nyberg Akerstrom W."/>
            <person name="Nylinder S."/>
            <person name="Jareborg N."/>
            <person name="Kallberg Y."/>
            <person name="Kronander E."/>
        </authorList>
    </citation>
    <scope>NUCLEOTIDE SEQUENCE [LARGE SCALE GENOMIC DNA]</scope>
</reference>
<evidence type="ECO:0000256" key="4">
    <source>
        <dbReference type="ARBA" id="ARBA00022722"/>
    </source>
</evidence>
<dbReference type="PANTHER" id="PTHR42648">
    <property type="entry name" value="TRANSPOSASE, PUTATIVE-RELATED"/>
    <property type="match status" value="1"/>
</dbReference>
<keyword evidence="20" id="KW-1185">Reference proteome</keyword>
<keyword evidence="3" id="KW-0645">Protease</keyword>
<keyword evidence="13" id="KW-0808">Transferase</keyword>
<evidence type="ECO:0000259" key="17">
    <source>
        <dbReference type="PROSITE" id="PS50158"/>
    </source>
</evidence>
<keyword evidence="15" id="KW-0233">DNA recombination</keyword>
<keyword evidence="7" id="KW-0255">Endonuclease</keyword>
<evidence type="ECO:0000256" key="7">
    <source>
        <dbReference type="ARBA" id="ARBA00022759"/>
    </source>
</evidence>
<keyword evidence="14" id="KW-0917">Virion maturation</keyword>
<dbReference type="InterPro" id="IPR054722">
    <property type="entry name" value="PolX-like_BBD"/>
</dbReference>
<evidence type="ECO:0000256" key="11">
    <source>
        <dbReference type="ARBA" id="ARBA00022908"/>
    </source>
</evidence>
<dbReference type="Pfam" id="PF25597">
    <property type="entry name" value="SH3_retrovirus"/>
    <property type="match status" value="1"/>
</dbReference>
<dbReference type="SUPFAM" id="SSF57756">
    <property type="entry name" value="Retrovirus zinc finger-like domains"/>
    <property type="match status" value="1"/>
</dbReference>
<dbReference type="InterPro" id="IPR057670">
    <property type="entry name" value="SH3_retrovirus"/>
</dbReference>
<gene>
    <name evidence="19" type="ORF">PARMNEM_LOCUS18730</name>
</gene>
<dbReference type="InterPro" id="IPR025724">
    <property type="entry name" value="GAG-pre-integrase_dom"/>
</dbReference>
<dbReference type="GO" id="GO:0003887">
    <property type="term" value="F:DNA-directed DNA polymerase activity"/>
    <property type="evidence" value="ECO:0007669"/>
    <property type="project" value="UniProtKB-KW"/>
</dbReference>
<dbReference type="GO" id="GO:0006508">
    <property type="term" value="P:proteolysis"/>
    <property type="evidence" value="ECO:0007669"/>
    <property type="project" value="UniProtKB-KW"/>
</dbReference>